<evidence type="ECO:0000313" key="4">
    <source>
        <dbReference type="EMBL" id="ASI99730.1"/>
    </source>
</evidence>
<sequence>MEVESALEILHSIKLADIMPSIETMPVVTADTDIINVLKILRSRHHVWVVDDRENRELVGVIRYLDVMDLLLPPEAHRFKLGMTSNTMRSILGGATRAGDVAERQVLTIEEDATVLDALMKMRKYRIQVLAVVKDGKLVGEMSLRILIDELLRLLRVGGAQWKR</sequence>
<protein>
    <submittedName>
        <fullName evidence="4">CBS domain-containing protein</fullName>
    </submittedName>
</protein>
<dbReference type="GeneID" id="33324945"/>
<evidence type="ECO:0000313" key="5">
    <source>
        <dbReference type="Proteomes" id="UP000197156"/>
    </source>
</evidence>
<keyword evidence="5" id="KW-1185">Reference proteome</keyword>
<dbReference type="InterPro" id="IPR046342">
    <property type="entry name" value="CBS_dom_sf"/>
</dbReference>
<dbReference type="Pfam" id="PF00571">
    <property type="entry name" value="CBS"/>
    <property type="match status" value="2"/>
</dbReference>
<accession>A0A218P472</accession>
<evidence type="ECO:0000256" key="1">
    <source>
        <dbReference type="ARBA" id="ARBA00023122"/>
    </source>
</evidence>
<gene>
    <name evidence="4" type="ORF">A3L02_09230</name>
</gene>
<dbReference type="AlphaFoldDB" id="A0A218P472"/>
<evidence type="ECO:0000259" key="3">
    <source>
        <dbReference type="PROSITE" id="PS51371"/>
    </source>
</evidence>
<evidence type="ECO:0000256" key="2">
    <source>
        <dbReference type="PROSITE-ProRule" id="PRU00703"/>
    </source>
</evidence>
<dbReference type="InterPro" id="IPR000644">
    <property type="entry name" value="CBS_dom"/>
</dbReference>
<name>A0A218P472_THECE</name>
<dbReference type="Gene3D" id="3.10.580.10">
    <property type="entry name" value="CBS-domain"/>
    <property type="match status" value="1"/>
</dbReference>
<dbReference type="PANTHER" id="PTHR43080">
    <property type="entry name" value="CBS DOMAIN-CONTAINING PROTEIN CBSX3, MITOCHONDRIAL"/>
    <property type="match status" value="1"/>
</dbReference>
<dbReference type="KEGG" id="tce:A3L02_09230"/>
<dbReference type="InterPro" id="IPR051257">
    <property type="entry name" value="Diverse_CBS-Domain"/>
</dbReference>
<feature type="domain" description="CBS" evidence="3">
    <location>
        <begin position="102"/>
        <end position="157"/>
    </location>
</feature>
<keyword evidence="1 2" id="KW-0129">CBS domain</keyword>
<dbReference type="SMART" id="SM00116">
    <property type="entry name" value="CBS"/>
    <property type="match status" value="2"/>
</dbReference>
<organism evidence="4 5">
    <name type="scientific">Thermococcus celer Vu 13 = JCM 8558</name>
    <dbReference type="NCBI Taxonomy" id="1293037"/>
    <lineage>
        <taxon>Archaea</taxon>
        <taxon>Methanobacteriati</taxon>
        <taxon>Methanobacteriota</taxon>
        <taxon>Thermococci</taxon>
        <taxon>Thermococcales</taxon>
        <taxon>Thermococcaceae</taxon>
        <taxon>Thermococcus</taxon>
    </lineage>
</organism>
<dbReference type="SUPFAM" id="SSF54631">
    <property type="entry name" value="CBS-domain pair"/>
    <property type="match status" value="1"/>
</dbReference>
<dbReference type="PANTHER" id="PTHR43080:SF2">
    <property type="entry name" value="CBS DOMAIN-CONTAINING PROTEIN"/>
    <property type="match status" value="1"/>
</dbReference>
<dbReference type="OrthoDB" id="85365at2157"/>
<dbReference type="Proteomes" id="UP000197156">
    <property type="component" value="Chromosome"/>
</dbReference>
<dbReference type="PROSITE" id="PS51371">
    <property type="entry name" value="CBS"/>
    <property type="match status" value="2"/>
</dbReference>
<dbReference type="RefSeq" id="WP_088863646.1">
    <property type="nucleotide sequence ID" value="NZ_CP014854.1"/>
</dbReference>
<reference evidence="4 5" key="1">
    <citation type="submission" date="2016-03" db="EMBL/GenBank/DDBJ databases">
        <title>Complete genome sequence of Thermococcus celer.</title>
        <authorList>
            <person name="Oger P.M."/>
        </authorList>
    </citation>
    <scope>NUCLEOTIDE SEQUENCE [LARGE SCALE GENOMIC DNA]</scope>
    <source>
        <strain evidence="4 5">Vu 13</strain>
    </source>
</reference>
<proteinExistence type="predicted"/>
<feature type="domain" description="CBS" evidence="3">
    <location>
        <begin position="19"/>
        <end position="81"/>
    </location>
</feature>
<dbReference type="EMBL" id="CP014854">
    <property type="protein sequence ID" value="ASI99730.1"/>
    <property type="molecule type" value="Genomic_DNA"/>
</dbReference>